<protein>
    <submittedName>
        <fullName evidence="1">DNA-binding transcriptional MerR regulator</fullName>
    </submittedName>
</protein>
<dbReference type="GeneID" id="94439717"/>
<organism evidence="1 2">
    <name type="scientific">Dielma fastidiosa</name>
    <dbReference type="NCBI Taxonomy" id="1034346"/>
    <lineage>
        <taxon>Bacteria</taxon>
        <taxon>Bacillati</taxon>
        <taxon>Bacillota</taxon>
        <taxon>Erysipelotrichia</taxon>
        <taxon>Erysipelotrichales</taxon>
        <taxon>Erysipelotrichaceae</taxon>
        <taxon>Dielma</taxon>
    </lineage>
</organism>
<dbReference type="InterPro" id="IPR014975">
    <property type="entry name" value="DUF1836"/>
</dbReference>
<name>A0A318KQT2_9FIRM</name>
<dbReference type="InterPro" id="IPR009061">
    <property type="entry name" value="DNA-bd_dom_put_sf"/>
</dbReference>
<keyword evidence="2" id="KW-1185">Reference proteome</keyword>
<dbReference type="SUPFAM" id="SSF46955">
    <property type="entry name" value="Putative DNA-binding domain"/>
    <property type="match status" value="1"/>
</dbReference>
<reference evidence="1 2" key="1">
    <citation type="submission" date="2018-05" db="EMBL/GenBank/DDBJ databases">
        <title>Genomic Encyclopedia of Type Strains, Phase IV (KMG-IV): sequencing the most valuable type-strain genomes for metagenomic binning, comparative biology and taxonomic classification.</title>
        <authorList>
            <person name="Goeker M."/>
        </authorList>
    </citation>
    <scope>NUCLEOTIDE SEQUENCE [LARGE SCALE GENOMIC DNA]</scope>
    <source>
        <strain evidence="1 2">JC118</strain>
    </source>
</reference>
<dbReference type="Proteomes" id="UP000247612">
    <property type="component" value="Unassembled WGS sequence"/>
</dbReference>
<dbReference type="Gene3D" id="1.10.1660.10">
    <property type="match status" value="1"/>
</dbReference>
<dbReference type="RefSeq" id="WP_022937430.1">
    <property type="nucleotide sequence ID" value="NZ_CABKRQ010000003.1"/>
</dbReference>
<dbReference type="STRING" id="1034346.GCA_000313565_01115"/>
<dbReference type="EMBL" id="QJKH01000006">
    <property type="protein sequence ID" value="PXX78942.1"/>
    <property type="molecule type" value="Genomic_DNA"/>
</dbReference>
<evidence type="ECO:0000313" key="1">
    <source>
        <dbReference type="EMBL" id="PXX78942.1"/>
    </source>
</evidence>
<comment type="caution">
    <text evidence="1">The sequence shown here is derived from an EMBL/GenBank/DDBJ whole genome shotgun (WGS) entry which is preliminary data.</text>
</comment>
<dbReference type="AlphaFoldDB" id="A0A318KQT2"/>
<proteinExistence type="predicted"/>
<sequence length="187" mass="21479">METMELKKMIHDTLNDRDLSVSEIPDLDLYMDQIISLINHAFEENKRDPEAKVVTKTMINNYTKEGLLPPAKGKKYTLEHMLRLMIVLSMKNTLSLGDIKIVMQNLSETDDYSVDSLKDSYTSYLQLKQQIRESVGDAICCLIDVEMLDPSQKKDLLLLLLGFTSMADEMKRVAEKMIDTYFKGESK</sequence>
<gene>
    <name evidence="1" type="ORF">DES51_10659</name>
</gene>
<dbReference type="CDD" id="cd00592">
    <property type="entry name" value="HTH_MerR-like"/>
    <property type="match status" value="1"/>
</dbReference>
<dbReference type="GO" id="GO:0003677">
    <property type="term" value="F:DNA binding"/>
    <property type="evidence" value="ECO:0007669"/>
    <property type="project" value="UniProtKB-KW"/>
</dbReference>
<dbReference type="PANTHER" id="PTHR40056:SF1">
    <property type="entry name" value="DUF1836 DOMAIN-CONTAINING PROTEIN"/>
    <property type="match status" value="1"/>
</dbReference>
<dbReference type="PANTHER" id="PTHR40056">
    <property type="entry name" value="HYPOTHETICAL CYTOSOLIC PROTEIN"/>
    <property type="match status" value="1"/>
</dbReference>
<evidence type="ECO:0000313" key="2">
    <source>
        <dbReference type="Proteomes" id="UP000247612"/>
    </source>
</evidence>
<dbReference type="Pfam" id="PF08876">
    <property type="entry name" value="DUF1836"/>
    <property type="match status" value="1"/>
</dbReference>
<keyword evidence="1" id="KW-0238">DNA-binding</keyword>
<accession>A0A318KQT2</accession>